<organism evidence="1 2">
    <name type="scientific">[Clostridium] fimetarium</name>
    <dbReference type="NCBI Taxonomy" id="99656"/>
    <lineage>
        <taxon>Bacteria</taxon>
        <taxon>Bacillati</taxon>
        <taxon>Bacillota</taxon>
        <taxon>Clostridia</taxon>
        <taxon>Lachnospirales</taxon>
        <taxon>Lachnospiraceae</taxon>
    </lineage>
</organism>
<reference evidence="1 2" key="1">
    <citation type="submission" date="2016-10" db="EMBL/GenBank/DDBJ databases">
        <authorList>
            <person name="de Groot N.N."/>
        </authorList>
    </citation>
    <scope>NUCLEOTIDE SEQUENCE [LARGE SCALE GENOMIC DNA]</scope>
    <source>
        <strain evidence="1 2">DSM 9179</strain>
    </source>
</reference>
<evidence type="ECO:0000313" key="1">
    <source>
        <dbReference type="EMBL" id="SEW30686.1"/>
    </source>
</evidence>
<accession>A0A1I0QSV8</accession>
<dbReference type="OrthoDB" id="1650869at2"/>
<dbReference type="Proteomes" id="UP000199701">
    <property type="component" value="Unassembled WGS sequence"/>
</dbReference>
<dbReference type="AlphaFoldDB" id="A0A1I0QSV8"/>
<dbReference type="RefSeq" id="WP_092454407.1">
    <property type="nucleotide sequence ID" value="NZ_FOJI01000009.1"/>
</dbReference>
<dbReference type="EMBL" id="FOJI01000009">
    <property type="protein sequence ID" value="SEW30686.1"/>
    <property type="molecule type" value="Genomic_DNA"/>
</dbReference>
<gene>
    <name evidence="1" type="ORF">SAMN05421659_10976</name>
</gene>
<evidence type="ECO:0000313" key="2">
    <source>
        <dbReference type="Proteomes" id="UP000199701"/>
    </source>
</evidence>
<sequence length="127" mass="14872">MVEQDYITRLISGNIRTILKLVFQIEANQEDNIELEDEETAQKYIRLTDLINAGKINEAENILIEELDYSDIKQFEMALKFYSYLNEIDQDFLEECNYTKKEIVEGIKDMSKMYGYGGLTTSFLDID</sequence>
<proteinExistence type="predicted"/>
<dbReference type="STRING" id="99656.SAMN05421659_10976"/>
<name>A0A1I0QSV8_9FIRM</name>
<keyword evidence="2" id="KW-1185">Reference proteome</keyword>
<protein>
    <submittedName>
        <fullName evidence="1">Uncharacterized protein</fullName>
    </submittedName>
</protein>
<dbReference type="Pfam" id="PF20092">
    <property type="entry name" value="DUF6483"/>
    <property type="match status" value="1"/>
</dbReference>
<dbReference type="InterPro" id="IPR045507">
    <property type="entry name" value="DUF6483"/>
</dbReference>